<accession>A0AAD7KF23</accession>
<evidence type="ECO:0000313" key="1">
    <source>
        <dbReference type="EMBL" id="KAJ7784194.1"/>
    </source>
</evidence>
<dbReference type="Proteomes" id="UP001215598">
    <property type="component" value="Unassembled WGS sequence"/>
</dbReference>
<proteinExistence type="predicted"/>
<dbReference type="AlphaFoldDB" id="A0AAD7KF23"/>
<gene>
    <name evidence="1" type="ORF">B0H16DRAFT_1708933</name>
</gene>
<comment type="caution">
    <text evidence="1">The sequence shown here is derived from an EMBL/GenBank/DDBJ whole genome shotgun (WGS) entry which is preliminary data.</text>
</comment>
<sequence length="164" mass="18394">MSFDLNAPSRTSQSMDLALSTAMKSPDTAVSNVETAGNCNIEKRVDSDLRPSTEDDDEMPELELCSDEEVCFLCHEGAPAQLPKRWPVAPGSHWIPLFIAYDSAYVLPARPADLQRGERYEFPKFYQTEPPVAHHFFDGEAVETAWANQRIEPKSRPVVVRAKL</sequence>
<evidence type="ECO:0000313" key="2">
    <source>
        <dbReference type="Proteomes" id="UP001215598"/>
    </source>
</evidence>
<organism evidence="1 2">
    <name type="scientific">Mycena metata</name>
    <dbReference type="NCBI Taxonomy" id="1033252"/>
    <lineage>
        <taxon>Eukaryota</taxon>
        <taxon>Fungi</taxon>
        <taxon>Dikarya</taxon>
        <taxon>Basidiomycota</taxon>
        <taxon>Agaricomycotina</taxon>
        <taxon>Agaricomycetes</taxon>
        <taxon>Agaricomycetidae</taxon>
        <taxon>Agaricales</taxon>
        <taxon>Marasmiineae</taxon>
        <taxon>Mycenaceae</taxon>
        <taxon>Mycena</taxon>
    </lineage>
</organism>
<dbReference type="EMBL" id="JARKIB010000002">
    <property type="protein sequence ID" value="KAJ7784194.1"/>
    <property type="molecule type" value="Genomic_DNA"/>
</dbReference>
<reference evidence="1" key="1">
    <citation type="submission" date="2023-03" db="EMBL/GenBank/DDBJ databases">
        <title>Massive genome expansion in bonnet fungi (Mycena s.s.) driven by repeated elements and novel gene families across ecological guilds.</title>
        <authorList>
            <consortium name="Lawrence Berkeley National Laboratory"/>
            <person name="Harder C.B."/>
            <person name="Miyauchi S."/>
            <person name="Viragh M."/>
            <person name="Kuo A."/>
            <person name="Thoen E."/>
            <person name="Andreopoulos B."/>
            <person name="Lu D."/>
            <person name="Skrede I."/>
            <person name="Drula E."/>
            <person name="Henrissat B."/>
            <person name="Morin E."/>
            <person name="Kohler A."/>
            <person name="Barry K."/>
            <person name="LaButti K."/>
            <person name="Morin E."/>
            <person name="Salamov A."/>
            <person name="Lipzen A."/>
            <person name="Mereny Z."/>
            <person name="Hegedus B."/>
            <person name="Baldrian P."/>
            <person name="Stursova M."/>
            <person name="Weitz H."/>
            <person name="Taylor A."/>
            <person name="Grigoriev I.V."/>
            <person name="Nagy L.G."/>
            <person name="Martin F."/>
            <person name="Kauserud H."/>
        </authorList>
    </citation>
    <scope>NUCLEOTIDE SEQUENCE</scope>
    <source>
        <strain evidence="1">CBHHK182m</strain>
    </source>
</reference>
<name>A0AAD7KF23_9AGAR</name>
<keyword evidence="2" id="KW-1185">Reference proteome</keyword>
<protein>
    <submittedName>
        <fullName evidence="1">Uncharacterized protein</fullName>
    </submittedName>
</protein>